<dbReference type="RefSeq" id="WP_345920759.1">
    <property type="nucleotide sequence ID" value="NZ_JBDIVE010000010.1"/>
</dbReference>
<dbReference type="EMBL" id="JBDIVE010000010">
    <property type="protein sequence ID" value="MEN3069985.1"/>
    <property type="molecule type" value="Genomic_DNA"/>
</dbReference>
<dbReference type="Proteomes" id="UP001410394">
    <property type="component" value="Unassembled WGS sequence"/>
</dbReference>
<feature type="transmembrane region" description="Helical" evidence="7">
    <location>
        <begin position="375"/>
        <end position="394"/>
    </location>
</feature>
<comment type="subcellular location">
    <subcellularLocation>
        <location evidence="2">Endomembrane system</location>
        <topology evidence="2">Multi-pass membrane protein</topology>
    </subcellularLocation>
</comment>
<protein>
    <submittedName>
        <fullName evidence="9">HlyD family efflux transporter periplasmic adaptor subunit</fullName>
    </submittedName>
</protein>
<dbReference type="InterPro" id="IPR001193">
    <property type="entry name" value="MBTPS2"/>
</dbReference>
<dbReference type="PANTHER" id="PTHR13325:SF3">
    <property type="entry name" value="MEMBRANE-BOUND TRANSCRIPTION FACTOR SITE-2 PROTEASE"/>
    <property type="match status" value="1"/>
</dbReference>
<evidence type="ECO:0000259" key="8">
    <source>
        <dbReference type="Pfam" id="PF02163"/>
    </source>
</evidence>
<evidence type="ECO:0000256" key="2">
    <source>
        <dbReference type="ARBA" id="ARBA00004127"/>
    </source>
</evidence>
<keyword evidence="5 7" id="KW-1133">Transmembrane helix</keyword>
<comment type="caution">
    <text evidence="9">The sequence shown here is derived from an EMBL/GenBank/DDBJ whole genome shotgun (WGS) entry which is preliminary data.</text>
</comment>
<sequence length="699" mass="79163">MNERLPALRQELSLLPGPVLPDGQPSWTLHDPLRNLFFQLDWSSVEMLKRWDMAPAALLEDIRRETSLQLDAAQLEALLQFLQQNQLLMIAPGAAPALAERWRQRQGTFWQWLLHNYLFFRIPLLRPDAWLTRMLPRVDFFFSRQFAYLSLLAGVLGLFGVLRAWQSYSATLVEMLSLSGAIAYGATLAGVKVLHELGHGFTAKRYGCRVPSMGVAFLVLWPVAYTDTNEVWRLTSRRQRVGVAAAGILTELTVAVWASLLWCLLPDGALRTAAFLLSSTTWISTLLINASPFMRFDGYFLLADALQIPNLHQRAFALARWDLRERLFGLGAPLPELFPRLRHGGLILFAWATWIYRLTLFLGIAFLVYHFFIKAVGILLFLVEMIWFVAKPFWTEFRVWREIWPQVRSRPATRRSLLLATILLLLFAVPWPTRVVQSGVLYPAVEQVFYAPRNAQLSAMHAEAGAAEAAGVRLFDLRSPELELRARQARARSEQLDWLSGASAFDAERRKDWQVLKEQLGTSQAEQKSVDADSGQYHLSSNLPGVLRDRDPDLRVGDWLSPREVLGRISGPGFLRATVYVDDEDLARIAAGDRAVFTADGGSGPNIRLRVLAIDSDATRTLAEGELASMFGGSISVREKHGALYPERAIYRVQLQSEIEYPQQQHRWRGQVAIAADWEAPGLRYLRQFVAVLWRESGF</sequence>
<dbReference type="PANTHER" id="PTHR13325">
    <property type="entry name" value="PROTEASE M50 MEMBRANE-BOUND TRANSCRIPTION FACTOR SITE 2 PROTEASE"/>
    <property type="match status" value="1"/>
</dbReference>
<accession>A0ABU9Z1Z7</accession>
<dbReference type="InterPro" id="IPR008915">
    <property type="entry name" value="Peptidase_M50"/>
</dbReference>
<evidence type="ECO:0000313" key="9">
    <source>
        <dbReference type="EMBL" id="MEN3069985.1"/>
    </source>
</evidence>
<name>A0ABU9Z1Z7_9RHOO</name>
<comment type="similarity">
    <text evidence="3">Belongs to the peptidase M50B family.</text>
</comment>
<feature type="domain" description="Peptidase M50" evidence="8">
    <location>
        <begin position="188"/>
        <end position="288"/>
    </location>
</feature>
<evidence type="ECO:0000256" key="5">
    <source>
        <dbReference type="ARBA" id="ARBA00022989"/>
    </source>
</evidence>
<feature type="transmembrane region" description="Helical" evidence="7">
    <location>
        <begin position="346"/>
        <end position="369"/>
    </location>
</feature>
<evidence type="ECO:0000256" key="4">
    <source>
        <dbReference type="ARBA" id="ARBA00022692"/>
    </source>
</evidence>
<evidence type="ECO:0000313" key="10">
    <source>
        <dbReference type="Proteomes" id="UP001410394"/>
    </source>
</evidence>
<evidence type="ECO:0000256" key="3">
    <source>
        <dbReference type="ARBA" id="ARBA00007931"/>
    </source>
</evidence>
<evidence type="ECO:0000256" key="1">
    <source>
        <dbReference type="ARBA" id="ARBA00001947"/>
    </source>
</evidence>
<keyword evidence="4 7" id="KW-0812">Transmembrane</keyword>
<dbReference type="Pfam" id="PF02163">
    <property type="entry name" value="Peptidase_M50"/>
    <property type="match status" value="1"/>
</dbReference>
<feature type="transmembrane region" description="Helical" evidence="7">
    <location>
        <begin position="206"/>
        <end position="224"/>
    </location>
</feature>
<evidence type="ECO:0000256" key="6">
    <source>
        <dbReference type="ARBA" id="ARBA00023136"/>
    </source>
</evidence>
<feature type="transmembrane region" description="Helical" evidence="7">
    <location>
        <begin position="146"/>
        <end position="165"/>
    </location>
</feature>
<gene>
    <name evidence="9" type="ORF">ABDB84_15995</name>
</gene>
<proteinExistence type="inferred from homology"/>
<keyword evidence="6 7" id="KW-0472">Membrane</keyword>
<comment type="cofactor">
    <cofactor evidence="1">
        <name>Zn(2+)</name>
        <dbReference type="ChEBI" id="CHEBI:29105"/>
    </cofactor>
</comment>
<reference evidence="9 10" key="1">
    <citation type="journal article" date="2018" name="Int. J. Syst. Evol. Microbiol.">
        <title>Uliginosibacterium sediminicola sp. nov., isolated from freshwater sediment.</title>
        <authorList>
            <person name="Hwang W.M."/>
            <person name="Kim S.M."/>
            <person name="Kang K."/>
            <person name="Ahn T.Y."/>
        </authorList>
    </citation>
    <scope>NUCLEOTIDE SEQUENCE [LARGE SCALE GENOMIC DNA]</scope>
    <source>
        <strain evidence="9 10">M1-21</strain>
    </source>
</reference>
<feature type="transmembrane region" description="Helical" evidence="7">
    <location>
        <begin position="171"/>
        <end position="194"/>
    </location>
</feature>
<keyword evidence="10" id="KW-1185">Reference proteome</keyword>
<organism evidence="9 10">
    <name type="scientific">Uliginosibacterium sediminicola</name>
    <dbReference type="NCBI Taxonomy" id="2024550"/>
    <lineage>
        <taxon>Bacteria</taxon>
        <taxon>Pseudomonadati</taxon>
        <taxon>Pseudomonadota</taxon>
        <taxon>Betaproteobacteria</taxon>
        <taxon>Rhodocyclales</taxon>
        <taxon>Zoogloeaceae</taxon>
        <taxon>Uliginosibacterium</taxon>
    </lineage>
</organism>
<evidence type="ECO:0000256" key="7">
    <source>
        <dbReference type="SAM" id="Phobius"/>
    </source>
</evidence>
<feature type="transmembrane region" description="Helical" evidence="7">
    <location>
        <begin position="244"/>
        <end position="265"/>
    </location>
</feature>